<accession>A0A6A5YDF2</accession>
<name>A0A6A5YDF2_9PLEO</name>
<dbReference type="EMBL" id="ML977385">
    <property type="protein sequence ID" value="KAF2105292.1"/>
    <property type="molecule type" value="Genomic_DNA"/>
</dbReference>
<evidence type="ECO:0000313" key="1">
    <source>
        <dbReference type="EMBL" id="KAF2105292.1"/>
    </source>
</evidence>
<dbReference type="Proteomes" id="UP000799770">
    <property type="component" value="Unassembled WGS sequence"/>
</dbReference>
<gene>
    <name evidence="1" type="ORF">BDV96DRAFT_509616</name>
</gene>
<organism evidence="1 2">
    <name type="scientific">Lophiotrema nucula</name>
    <dbReference type="NCBI Taxonomy" id="690887"/>
    <lineage>
        <taxon>Eukaryota</taxon>
        <taxon>Fungi</taxon>
        <taxon>Dikarya</taxon>
        <taxon>Ascomycota</taxon>
        <taxon>Pezizomycotina</taxon>
        <taxon>Dothideomycetes</taxon>
        <taxon>Pleosporomycetidae</taxon>
        <taxon>Pleosporales</taxon>
        <taxon>Lophiotremataceae</taxon>
        <taxon>Lophiotrema</taxon>
    </lineage>
</organism>
<dbReference type="OrthoDB" id="3789257at2759"/>
<evidence type="ECO:0000313" key="2">
    <source>
        <dbReference type="Proteomes" id="UP000799770"/>
    </source>
</evidence>
<dbReference type="AlphaFoldDB" id="A0A6A5YDF2"/>
<sequence>MSLDICEQHIERLAKTLFNAKVKWMEQVLHIDLAGGTTLIVPGSEATLKGVSGDAIIQAFGLEIHSAIYECPIQKREVTEGKRGTECVSMILMKNGGIISLSLGLEGGLRIQKQLYT</sequence>
<keyword evidence="2" id="KW-1185">Reference proteome</keyword>
<protein>
    <submittedName>
        <fullName evidence="1">Uncharacterized protein</fullName>
    </submittedName>
</protein>
<proteinExistence type="predicted"/>
<reference evidence="1" key="1">
    <citation type="journal article" date="2020" name="Stud. Mycol.">
        <title>101 Dothideomycetes genomes: a test case for predicting lifestyles and emergence of pathogens.</title>
        <authorList>
            <person name="Haridas S."/>
            <person name="Albert R."/>
            <person name="Binder M."/>
            <person name="Bloem J."/>
            <person name="Labutti K."/>
            <person name="Salamov A."/>
            <person name="Andreopoulos B."/>
            <person name="Baker S."/>
            <person name="Barry K."/>
            <person name="Bills G."/>
            <person name="Bluhm B."/>
            <person name="Cannon C."/>
            <person name="Castanera R."/>
            <person name="Culley D."/>
            <person name="Daum C."/>
            <person name="Ezra D."/>
            <person name="Gonzalez J."/>
            <person name="Henrissat B."/>
            <person name="Kuo A."/>
            <person name="Liang C."/>
            <person name="Lipzen A."/>
            <person name="Lutzoni F."/>
            <person name="Magnuson J."/>
            <person name="Mondo S."/>
            <person name="Nolan M."/>
            <person name="Ohm R."/>
            <person name="Pangilinan J."/>
            <person name="Park H.-J."/>
            <person name="Ramirez L."/>
            <person name="Alfaro M."/>
            <person name="Sun H."/>
            <person name="Tritt A."/>
            <person name="Yoshinaga Y."/>
            <person name="Zwiers L.-H."/>
            <person name="Turgeon B."/>
            <person name="Goodwin S."/>
            <person name="Spatafora J."/>
            <person name="Crous P."/>
            <person name="Grigoriev I."/>
        </authorList>
    </citation>
    <scope>NUCLEOTIDE SEQUENCE</scope>
    <source>
        <strain evidence="1">CBS 627.86</strain>
    </source>
</reference>